<evidence type="ECO:0000256" key="1">
    <source>
        <dbReference type="SAM" id="MobiDB-lite"/>
    </source>
</evidence>
<reference evidence="2" key="2">
    <citation type="submission" date="2021-09" db="EMBL/GenBank/DDBJ databases">
        <authorList>
            <person name="Jia N."/>
            <person name="Wang J."/>
            <person name="Shi W."/>
            <person name="Du L."/>
            <person name="Sun Y."/>
            <person name="Zhan W."/>
            <person name="Jiang J."/>
            <person name="Wang Q."/>
            <person name="Zhang B."/>
            <person name="Ji P."/>
            <person name="Sakyi L.B."/>
            <person name="Cui X."/>
            <person name="Yuan T."/>
            <person name="Jiang B."/>
            <person name="Yang W."/>
            <person name="Lam T.T.-Y."/>
            <person name="Chang Q."/>
            <person name="Ding S."/>
            <person name="Wang X."/>
            <person name="Zhu J."/>
            <person name="Ruan X."/>
            <person name="Zhao L."/>
            <person name="Wei J."/>
            <person name="Que T."/>
            <person name="Du C."/>
            <person name="Cheng J."/>
            <person name="Dai P."/>
            <person name="Han X."/>
            <person name="Huang E."/>
            <person name="Gao Y."/>
            <person name="Liu J."/>
            <person name="Shao H."/>
            <person name="Ye R."/>
            <person name="Li L."/>
            <person name="Wei W."/>
            <person name="Wang X."/>
            <person name="Wang C."/>
            <person name="Huo Q."/>
            <person name="Li W."/>
            <person name="Guo W."/>
            <person name="Chen H."/>
            <person name="Chen S."/>
            <person name="Zhou L."/>
            <person name="Zhou L."/>
            <person name="Ni X."/>
            <person name="Tian J."/>
            <person name="Zhou Y."/>
            <person name="Sheng Y."/>
            <person name="Liu T."/>
            <person name="Pan Y."/>
            <person name="Xia L."/>
            <person name="Li J."/>
            <person name="Zhao F."/>
            <person name="Cao W."/>
        </authorList>
    </citation>
    <scope>NUCLEOTIDE SEQUENCE</scope>
    <source>
        <strain evidence="2">Rsan-2018</strain>
        <tissue evidence="2">Larvae</tissue>
    </source>
</reference>
<evidence type="ECO:0000313" key="3">
    <source>
        <dbReference type="Proteomes" id="UP000821837"/>
    </source>
</evidence>
<evidence type="ECO:0000313" key="2">
    <source>
        <dbReference type="EMBL" id="KAH7961449.1"/>
    </source>
</evidence>
<proteinExistence type="predicted"/>
<gene>
    <name evidence="2" type="ORF">HPB52_009067</name>
</gene>
<reference evidence="2" key="1">
    <citation type="journal article" date="2020" name="Cell">
        <title>Large-Scale Comparative Analyses of Tick Genomes Elucidate Their Genetic Diversity and Vector Capacities.</title>
        <authorList>
            <consortium name="Tick Genome and Microbiome Consortium (TIGMIC)"/>
            <person name="Jia N."/>
            <person name="Wang J."/>
            <person name="Shi W."/>
            <person name="Du L."/>
            <person name="Sun Y."/>
            <person name="Zhan W."/>
            <person name="Jiang J.F."/>
            <person name="Wang Q."/>
            <person name="Zhang B."/>
            <person name="Ji P."/>
            <person name="Bell-Sakyi L."/>
            <person name="Cui X.M."/>
            <person name="Yuan T.T."/>
            <person name="Jiang B.G."/>
            <person name="Yang W.F."/>
            <person name="Lam T.T."/>
            <person name="Chang Q.C."/>
            <person name="Ding S.J."/>
            <person name="Wang X.J."/>
            <person name="Zhu J.G."/>
            <person name="Ruan X.D."/>
            <person name="Zhao L."/>
            <person name="Wei J.T."/>
            <person name="Ye R.Z."/>
            <person name="Que T.C."/>
            <person name="Du C.H."/>
            <person name="Zhou Y.H."/>
            <person name="Cheng J.X."/>
            <person name="Dai P.F."/>
            <person name="Guo W.B."/>
            <person name="Han X.H."/>
            <person name="Huang E.J."/>
            <person name="Li L.F."/>
            <person name="Wei W."/>
            <person name="Gao Y.C."/>
            <person name="Liu J.Z."/>
            <person name="Shao H.Z."/>
            <person name="Wang X."/>
            <person name="Wang C.C."/>
            <person name="Yang T.C."/>
            <person name="Huo Q.B."/>
            <person name="Li W."/>
            <person name="Chen H.Y."/>
            <person name="Chen S.E."/>
            <person name="Zhou L.G."/>
            <person name="Ni X.B."/>
            <person name="Tian J.H."/>
            <person name="Sheng Y."/>
            <person name="Liu T."/>
            <person name="Pan Y.S."/>
            <person name="Xia L.Y."/>
            <person name="Li J."/>
            <person name="Zhao F."/>
            <person name="Cao W.C."/>
        </authorList>
    </citation>
    <scope>NUCLEOTIDE SEQUENCE</scope>
    <source>
        <strain evidence="2">Rsan-2018</strain>
    </source>
</reference>
<accession>A0A9D4PZ56</accession>
<keyword evidence="3" id="KW-1185">Reference proteome</keyword>
<protein>
    <submittedName>
        <fullName evidence="2">Uncharacterized protein</fullName>
    </submittedName>
</protein>
<feature type="region of interest" description="Disordered" evidence="1">
    <location>
        <begin position="61"/>
        <end position="99"/>
    </location>
</feature>
<dbReference type="Proteomes" id="UP000821837">
    <property type="component" value="Chromosome 3"/>
</dbReference>
<sequence>MARNYSGRPKWVPDVEVGQGSFTWRCHKDQLLERTTDPDREASDQEGSKFLVVQPSVDPVKYSAPTTRGPDVSHEFQTVGARHYPTRNRRQPERYQAGV</sequence>
<organism evidence="2 3">
    <name type="scientific">Rhipicephalus sanguineus</name>
    <name type="common">Brown dog tick</name>
    <name type="synonym">Ixodes sanguineus</name>
    <dbReference type="NCBI Taxonomy" id="34632"/>
    <lineage>
        <taxon>Eukaryota</taxon>
        <taxon>Metazoa</taxon>
        <taxon>Ecdysozoa</taxon>
        <taxon>Arthropoda</taxon>
        <taxon>Chelicerata</taxon>
        <taxon>Arachnida</taxon>
        <taxon>Acari</taxon>
        <taxon>Parasitiformes</taxon>
        <taxon>Ixodida</taxon>
        <taxon>Ixodoidea</taxon>
        <taxon>Ixodidae</taxon>
        <taxon>Rhipicephalinae</taxon>
        <taxon>Rhipicephalus</taxon>
        <taxon>Rhipicephalus</taxon>
    </lineage>
</organism>
<dbReference type="AlphaFoldDB" id="A0A9D4PZ56"/>
<name>A0A9D4PZ56_RHISA</name>
<comment type="caution">
    <text evidence="2">The sequence shown here is derived from an EMBL/GenBank/DDBJ whole genome shotgun (WGS) entry which is preliminary data.</text>
</comment>
<dbReference type="EMBL" id="JABSTV010001249">
    <property type="protein sequence ID" value="KAH7961449.1"/>
    <property type="molecule type" value="Genomic_DNA"/>
</dbReference>